<dbReference type="Pfam" id="PF04402">
    <property type="entry name" value="SIMPL"/>
    <property type="match status" value="1"/>
</dbReference>
<organism evidence="1 2">
    <name type="scientific">Neisseria chenwenguii</name>
    <dbReference type="NCBI Taxonomy" id="1853278"/>
    <lineage>
        <taxon>Bacteria</taxon>
        <taxon>Pseudomonadati</taxon>
        <taxon>Pseudomonadota</taxon>
        <taxon>Betaproteobacteria</taxon>
        <taxon>Neisseriales</taxon>
        <taxon>Neisseriaceae</taxon>
        <taxon>Neisseria</taxon>
    </lineage>
</organism>
<reference evidence="1 2" key="1">
    <citation type="submission" date="2017-06" db="EMBL/GenBank/DDBJ databases">
        <title>Neisseria chenwenguii sp. nov., isolated from the intestinal contents of Tibetan Plateau Pika in Yushu, Qinghai Province, China.</title>
        <authorList>
            <person name="Zhang G."/>
        </authorList>
    </citation>
    <scope>NUCLEOTIDE SEQUENCE [LARGE SCALE GENOMIC DNA]</scope>
    <source>
        <strain evidence="1 2">10023</strain>
    </source>
</reference>
<sequence length="235" mass="25693">MFRTVLAAAVLAALALPAAAEPLNYNIVEFSESAGTEVARDTMAAQFQIRAEGKDRSAVSTAFTKKFNNFNRKTKGSAFKTELLSRRASPRYQYSNGKQTQTGWEENAEFKVESQDFAALNRLIAETQNDANVEHTYFSVSKKKREDAIDEVSKAAIVRFKERAQTIARTMGFSHYKIVKLSLGHIGSRSIGHESGMALKMARAMPMAESAAAPVDTAPSGVEEISITVSGSIQM</sequence>
<dbReference type="GO" id="GO:0006974">
    <property type="term" value="P:DNA damage response"/>
    <property type="evidence" value="ECO:0007669"/>
    <property type="project" value="TreeGrafter"/>
</dbReference>
<dbReference type="PANTHER" id="PTHR34387">
    <property type="entry name" value="SLR1258 PROTEIN"/>
    <property type="match status" value="1"/>
</dbReference>
<dbReference type="OrthoDB" id="8613250at2"/>
<dbReference type="RefSeq" id="WP_089036926.1">
    <property type="nucleotide sequence ID" value="NZ_CP022278.1"/>
</dbReference>
<gene>
    <name evidence="1" type="ORF">BG910_11270</name>
</gene>
<dbReference type="Proteomes" id="UP000198238">
    <property type="component" value="Chromosome"/>
</dbReference>
<evidence type="ECO:0000313" key="1">
    <source>
        <dbReference type="EMBL" id="ASK28236.1"/>
    </source>
</evidence>
<dbReference type="EMBL" id="CP022278">
    <property type="protein sequence ID" value="ASK28236.1"/>
    <property type="molecule type" value="Genomic_DNA"/>
</dbReference>
<evidence type="ECO:0000313" key="2">
    <source>
        <dbReference type="Proteomes" id="UP000198238"/>
    </source>
</evidence>
<keyword evidence="2" id="KW-1185">Reference proteome</keyword>
<dbReference type="PANTHER" id="PTHR34387:SF1">
    <property type="entry name" value="PERIPLASMIC IMMUNOGENIC PROTEIN"/>
    <property type="match status" value="1"/>
</dbReference>
<protein>
    <submittedName>
        <fullName evidence="1">Uncharacterized protein</fullName>
    </submittedName>
</protein>
<dbReference type="AlphaFoldDB" id="A0A220S488"/>
<dbReference type="InterPro" id="IPR007497">
    <property type="entry name" value="SIMPL/DUF541"/>
</dbReference>
<accession>A0A220S488</accession>
<proteinExistence type="predicted"/>
<dbReference type="Gene3D" id="3.30.70.2970">
    <property type="entry name" value="Protein of unknown function (DUF541), domain 2"/>
    <property type="match status" value="1"/>
</dbReference>
<dbReference type="Gene3D" id="3.30.110.170">
    <property type="entry name" value="Protein of unknown function (DUF541), domain 1"/>
    <property type="match status" value="1"/>
</dbReference>
<dbReference type="InterPro" id="IPR052022">
    <property type="entry name" value="26kDa_periplasmic_antigen"/>
</dbReference>
<dbReference type="KEGG" id="nei:BG910_11270"/>
<name>A0A220S488_9NEIS</name>